<dbReference type="SUPFAM" id="SSF48350">
    <property type="entry name" value="GTPase activation domain, GAP"/>
    <property type="match status" value="1"/>
</dbReference>
<feature type="region of interest" description="Disordered" evidence="1">
    <location>
        <begin position="176"/>
        <end position="241"/>
    </location>
</feature>
<evidence type="ECO:0000256" key="1">
    <source>
        <dbReference type="SAM" id="MobiDB-lite"/>
    </source>
</evidence>
<dbReference type="Gene3D" id="3.10.20.90">
    <property type="entry name" value="Phosphatidylinositol 3-kinase Catalytic Subunit, Chain A, domain 1"/>
    <property type="match status" value="1"/>
</dbReference>
<feature type="domain" description="Plexin cytoplasmic RasGAP" evidence="2">
    <location>
        <begin position="1"/>
        <end position="114"/>
    </location>
</feature>
<reference evidence="3" key="4">
    <citation type="submission" date="2025-09" db="UniProtKB">
        <authorList>
            <consortium name="Ensembl"/>
        </authorList>
    </citation>
    <scope>IDENTIFICATION</scope>
</reference>
<evidence type="ECO:0000313" key="3">
    <source>
        <dbReference type="Ensembl" id="ENSGGOP00000040020.1"/>
    </source>
</evidence>
<name>A0A2I2YYL0_GORGO</name>
<evidence type="ECO:0000259" key="2">
    <source>
        <dbReference type="Pfam" id="PF08337"/>
    </source>
</evidence>
<organism evidence="3 4">
    <name type="scientific">Gorilla gorilla gorilla</name>
    <name type="common">Western lowland gorilla</name>
    <dbReference type="NCBI Taxonomy" id="9595"/>
    <lineage>
        <taxon>Eukaryota</taxon>
        <taxon>Metazoa</taxon>
        <taxon>Chordata</taxon>
        <taxon>Craniata</taxon>
        <taxon>Vertebrata</taxon>
        <taxon>Euteleostomi</taxon>
        <taxon>Mammalia</taxon>
        <taxon>Eutheria</taxon>
        <taxon>Euarchontoglires</taxon>
        <taxon>Primates</taxon>
        <taxon>Haplorrhini</taxon>
        <taxon>Catarrhini</taxon>
        <taxon>Hominidae</taxon>
        <taxon>Gorilla</taxon>
    </lineage>
</organism>
<dbReference type="InterPro" id="IPR013548">
    <property type="entry name" value="Plexin_cytoplasmic_RasGAP_dom"/>
</dbReference>
<feature type="domain" description="Plexin cytoplasmic RasGAP" evidence="2">
    <location>
        <begin position="264"/>
        <end position="322"/>
    </location>
</feature>
<proteinExistence type="predicted"/>
<evidence type="ECO:0000313" key="4">
    <source>
        <dbReference type="Proteomes" id="UP000001519"/>
    </source>
</evidence>
<dbReference type="EMBL" id="CABD030121846">
    <property type="status" value="NOT_ANNOTATED_CDS"/>
    <property type="molecule type" value="Genomic_DNA"/>
</dbReference>
<dbReference type="GeneTree" id="ENSGT01150000286928"/>
<dbReference type="InterPro" id="IPR031148">
    <property type="entry name" value="Plexin"/>
</dbReference>
<dbReference type="Ensembl" id="ENSGGOT00000056593.1">
    <property type="protein sequence ID" value="ENSGGOP00000040020.1"/>
    <property type="gene ID" value="ENSGGOG00000006625.3"/>
</dbReference>
<dbReference type="Pfam" id="PF08337">
    <property type="entry name" value="Plexin_cytopl"/>
    <property type="match status" value="2"/>
</dbReference>
<dbReference type="AlphaFoldDB" id="A0A2I2YYL0"/>
<dbReference type="GO" id="GO:0017154">
    <property type="term" value="F:semaphorin receptor activity"/>
    <property type="evidence" value="ECO:0007669"/>
    <property type="project" value="InterPro"/>
</dbReference>
<feature type="compositionally biased region" description="Basic and acidic residues" evidence="1">
    <location>
        <begin position="215"/>
        <end position="241"/>
    </location>
</feature>
<dbReference type="Proteomes" id="UP000001519">
    <property type="component" value="Chromosome 22"/>
</dbReference>
<accession>A0A2I2YYL0</accession>
<dbReference type="PANTHER" id="PTHR22625:SF9">
    <property type="entry name" value="PLEXIN-B2"/>
    <property type="match status" value="1"/>
</dbReference>
<feature type="compositionally biased region" description="Low complexity" evidence="1">
    <location>
        <begin position="186"/>
        <end position="199"/>
    </location>
</feature>
<dbReference type="Gene3D" id="1.10.506.10">
    <property type="entry name" value="GTPase Activation - p120gap, domain 1"/>
    <property type="match status" value="2"/>
</dbReference>
<dbReference type="InterPro" id="IPR008936">
    <property type="entry name" value="Rho_GTPase_activation_prot"/>
</dbReference>
<dbReference type="PANTHER" id="PTHR22625">
    <property type="entry name" value="PLEXIN"/>
    <property type="match status" value="1"/>
</dbReference>
<reference evidence="3" key="3">
    <citation type="submission" date="2025-08" db="UniProtKB">
        <authorList>
            <consortium name="Ensembl"/>
        </authorList>
    </citation>
    <scope>IDENTIFICATION</scope>
</reference>
<gene>
    <name evidence="3" type="primary">PLXNB2</name>
</gene>
<protein>
    <submittedName>
        <fullName evidence="3">Plexin B2</fullName>
    </submittedName>
</protein>
<reference evidence="4" key="1">
    <citation type="submission" date="2011-05" db="EMBL/GenBank/DDBJ databases">
        <title>Insights into the evolution of the great apes provided by the gorilla genome.</title>
        <authorList>
            <person name="Scally A."/>
        </authorList>
    </citation>
    <scope>NUCLEOTIDE SEQUENCE [LARGE SCALE GENOMIC DNA]</scope>
</reference>
<sequence length="325" mass="36177">MRTLFLELLEQYVVAKNPKLMLRRSETVVERMLSNWMSICLYQYLKDSAGEPLYKLFKAIKHQVEKGPVDAVQKKAKYTLNDTGLLGDDVEYAPLTVSVIVQDEGVDAIPVKVLNCDTISQVKEKIIDQVYRGQPCQTAWSWVSADPVRPGPDVTAGGPVEARQHPYALQCPGWSHPHPVQGGGLPAARGQPAGPAWGAPCPPGGGEPGVAPGAADRRGGRGQVQERQREREGADEGHHRDLPDAAALSQGHTAAVCGQLLPERAVKYFFDFLDEQAEKHNIQDEDTIHIWKTNSLPLRFWVNILKNPHFIFDVWWTPRCQSLRR</sequence>
<keyword evidence="4" id="KW-1185">Reference proteome</keyword>
<dbReference type="Bgee" id="ENSGGOG00000006625">
    <property type="expression patterns" value="Expressed in adult mammalian kidney and 6 other cell types or tissues"/>
</dbReference>
<dbReference type="EMBL" id="CABD030121845">
    <property type="status" value="NOT_ANNOTATED_CDS"/>
    <property type="molecule type" value="Genomic_DNA"/>
</dbReference>
<reference evidence="3 4" key="2">
    <citation type="journal article" date="2012" name="Nature">
        <title>Insights into hominid evolution from the gorilla genome sequence.</title>
        <authorList>
            <person name="Scally A."/>
            <person name="Dutheil J.Y."/>
            <person name="Hillier L.W."/>
            <person name="Jordan G.E."/>
            <person name="Goodhead I."/>
            <person name="Herrero J."/>
            <person name="Hobolth A."/>
            <person name="Lappalainen T."/>
            <person name="Mailund T."/>
            <person name="Marques-Bonet T."/>
            <person name="McCarthy S."/>
            <person name="Montgomery S.H."/>
            <person name="Schwalie P.C."/>
            <person name="Tang Y.A."/>
            <person name="Ward M.C."/>
            <person name="Xue Y."/>
            <person name="Yngvadottir B."/>
            <person name="Alkan C."/>
            <person name="Andersen L.N."/>
            <person name="Ayub Q."/>
            <person name="Ball E.V."/>
            <person name="Beal K."/>
            <person name="Bradley B.J."/>
            <person name="Chen Y."/>
            <person name="Clee C.M."/>
            <person name="Fitzgerald S."/>
            <person name="Graves T.A."/>
            <person name="Gu Y."/>
            <person name="Heath P."/>
            <person name="Heger A."/>
            <person name="Karakoc E."/>
            <person name="Kolb-Kokocinski A."/>
            <person name="Laird G.K."/>
            <person name="Lunter G."/>
            <person name="Meader S."/>
            <person name="Mort M."/>
            <person name="Mullikin J.C."/>
            <person name="Munch K."/>
            <person name="O'Connor T.D."/>
            <person name="Phillips A.D."/>
            <person name="Prado-Martinez J."/>
            <person name="Rogers A.S."/>
            <person name="Sajjadian S."/>
            <person name="Schmidt D."/>
            <person name="Shaw K."/>
            <person name="Simpson J.T."/>
            <person name="Stenson P.D."/>
            <person name="Turner D.J."/>
            <person name="Vigilant L."/>
            <person name="Vilella A.J."/>
            <person name="Whitener W."/>
            <person name="Zhu B."/>
            <person name="Cooper D.N."/>
            <person name="de Jong P."/>
            <person name="Dermitzakis E.T."/>
            <person name="Eichler E.E."/>
            <person name="Flicek P."/>
            <person name="Goldman N."/>
            <person name="Mundy N.I."/>
            <person name="Ning Z."/>
            <person name="Odom D.T."/>
            <person name="Ponting C.P."/>
            <person name="Quail M.A."/>
            <person name="Ryder O.A."/>
            <person name="Searle S.M."/>
            <person name="Warren W.C."/>
            <person name="Wilson R.K."/>
            <person name="Schierup M.H."/>
            <person name="Rogers J."/>
            <person name="Tyler-Smith C."/>
            <person name="Durbin R."/>
        </authorList>
    </citation>
    <scope>NUCLEOTIDE SEQUENCE [LARGE SCALE GENOMIC DNA]</scope>
</reference>